<protein>
    <submittedName>
        <fullName evidence="2">Uncharacterized protein</fullName>
    </submittedName>
</protein>
<evidence type="ECO:0000256" key="1">
    <source>
        <dbReference type="SAM" id="SignalP"/>
    </source>
</evidence>
<name>A0A7Y3R7Q8_9FLAO</name>
<comment type="caution">
    <text evidence="2">The sequence shown here is derived from an EMBL/GenBank/DDBJ whole genome shotgun (WGS) entry which is preliminary data.</text>
</comment>
<keyword evidence="1" id="KW-0732">Signal</keyword>
<feature type="chain" id="PRO_5030878121" evidence="1">
    <location>
        <begin position="18"/>
        <end position="194"/>
    </location>
</feature>
<keyword evidence="3" id="KW-1185">Reference proteome</keyword>
<gene>
    <name evidence="2" type="ORF">HKT18_04485</name>
</gene>
<sequence length="194" mass="21563">MKRIVLFALIAMLSVNAYSQKKKPVAKKPTTTASGLAKVDNLVAEVKKGNFQVTINENGKEKDAMIVKAADAKFAPTNCKLTAFTANGTKLYLLTWTENVQIKTPKKTEDITNVYSVIYEIANKKQVFSNTQITNHITEIVSLGGTAATETQEKIRRDGFEFILNPDGSVTQKSKNQQNKWVYDVAKIEFVAKK</sequence>
<organism evidence="2 3">
    <name type="scientific">Flavobacterium rivulicola</name>
    <dbReference type="NCBI Taxonomy" id="2732161"/>
    <lineage>
        <taxon>Bacteria</taxon>
        <taxon>Pseudomonadati</taxon>
        <taxon>Bacteroidota</taxon>
        <taxon>Flavobacteriia</taxon>
        <taxon>Flavobacteriales</taxon>
        <taxon>Flavobacteriaceae</taxon>
        <taxon>Flavobacterium</taxon>
    </lineage>
</organism>
<dbReference type="Proteomes" id="UP000536509">
    <property type="component" value="Unassembled WGS sequence"/>
</dbReference>
<dbReference type="EMBL" id="JABEVX010000002">
    <property type="protein sequence ID" value="NNT71469.1"/>
    <property type="molecule type" value="Genomic_DNA"/>
</dbReference>
<dbReference type="AlphaFoldDB" id="A0A7Y3R7Q8"/>
<dbReference type="RefSeq" id="WP_171221682.1">
    <property type="nucleotide sequence ID" value="NZ_CP121446.1"/>
</dbReference>
<proteinExistence type="predicted"/>
<accession>A0A7Y3R7Q8</accession>
<feature type="signal peptide" evidence="1">
    <location>
        <begin position="1"/>
        <end position="17"/>
    </location>
</feature>
<evidence type="ECO:0000313" key="3">
    <source>
        <dbReference type="Proteomes" id="UP000536509"/>
    </source>
</evidence>
<evidence type="ECO:0000313" key="2">
    <source>
        <dbReference type="EMBL" id="NNT71469.1"/>
    </source>
</evidence>
<reference evidence="2 3" key="1">
    <citation type="submission" date="2020-05" db="EMBL/GenBank/DDBJ databases">
        <title>Draft genome of Flavobacterium sp. IMCC34852.</title>
        <authorList>
            <person name="Song J."/>
            <person name="Cho J.-C."/>
        </authorList>
    </citation>
    <scope>NUCLEOTIDE SEQUENCE [LARGE SCALE GENOMIC DNA]</scope>
    <source>
        <strain evidence="2 3">IMCC34852</strain>
    </source>
</reference>